<evidence type="ECO:0008006" key="5">
    <source>
        <dbReference type="Google" id="ProtNLM"/>
    </source>
</evidence>
<proteinExistence type="predicted"/>
<keyword evidence="2" id="KW-1133">Transmembrane helix</keyword>
<dbReference type="InterPro" id="IPR011990">
    <property type="entry name" value="TPR-like_helical_dom_sf"/>
</dbReference>
<evidence type="ECO:0000313" key="4">
    <source>
        <dbReference type="Proteomes" id="UP000824029"/>
    </source>
</evidence>
<keyword evidence="2" id="KW-0472">Membrane</keyword>
<gene>
    <name evidence="3" type="ORF">IAA22_05415</name>
</gene>
<feature type="region of interest" description="Disordered" evidence="1">
    <location>
        <begin position="84"/>
        <end position="145"/>
    </location>
</feature>
<name>A0A9D2DK78_9ACTN</name>
<sequence>MSRSGERPIPMLAGVALIAAGVLFLGYAFFQYVSIGGDPSYTGAGWRDAYEMRDTARGMLLGLALVVLGVLVVALRLRDRLRAPSSPREAEKGVSSAPAPAKPAPAPTSAPASGPAPKPAPAPAPRADSAPKRPDGGISPLDQVLPRSDDALATLRYFIEDAPAQMLGDQCELVRRTGLADWTGEPRCGARKLARSGRWWLVPEGALPAPEDADRIWAIEAALNLGQDAAGMVEPPASLDERLHVLLAGVSRLGPVRHPGRRFLAAAAEGADPRGEWAVRVAFADALENLPVPFRMVADFRLNVSEGLLGVRVAVPRPAAFSFAPEAQRAPLARAYAYDLALLVARTALAASPAICRVVVNCHEDGSVDCVLSAELTRSSLERMAVAPREGGLPEPSAELRLRRAADGWLAPVAPLLSSVDARLRPAERHRPAELSDEPCPEAVVRACGARRRSELGIAESVVRWDAWERVADDFGGLGDTTEGVVAALSELRASVTDASVVEACERTTRALVSGELDVEDTDGLIECFVYGSALERAVRQAGPLVSAADEPDQEELSRVASLLEDALAPVEARGAYRDDERTAHRYFRSTAERVTYNLDYADGRTVRLVPDAYFLAHQYAAVLERRLALPGGLDRALAHAERAAELAPCTAEAAIARADCLREMGRADEALRAVSGAAARCSTVDGLSLCFYRLAGLTYDLGMVEASVACYRRCIELGRTQAEPARRELALLSQREREALAASRLDPAKLTGERLARTLEGAGLPAGAAGPLSERLRAAAAACADAGIFSAAHPLLQAYLQAADRRDDALADVLASLSA</sequence>
<reference evidence="3" key="1">
    <citation type="journal article" date="2021" name="PeerJ">
        <title>Extensive microbial diversity within the chicken gut microbiome revealed by metagenomics and culture.</title>
        <authorList>
            <person name="Gilroy R."/>
            <person name="Ravi A."/>
            <person name="Getino M."/>
            <person name="Pursley I."/>
            <person name="Horton D.L."/>
            <person name="Alikhan N.F."/>
            <person name="Baker D."/>
            <person name="Gharbi K."/>
            <person name="Hall N."/>
            <person name="Watson M."/>
            <person name="Adriaenssens E.M."/>
            <person name="Foster-Nyarko E."/>
            <person name="Jarju S."/>
            <person name="Secka A."/>
            <person name="Antonio M."/>
            <person name="Oren A."/>
            <person name="Chaudhuri R.R."/>
            <person name="La Ragione R."/>
            <person name="Hildebrand F."/>
            <person name="Pallen M.J."/>
        </authorList>
    </citation>
    <scope>NUCLEOTIDE SEQUENCE</scope>
    <source>
        <strain evidence="3">ChiHecolR3B27-1887</strain>
    </source>
</reference>
<evidence type="ECO:0000256" key="2">
    <source>
        <dbReference type="SAM" id="Phobius"/>
    </source>
</evidence>
<comment type="caution">
    <text evidence="3">The sequence shown here is derived from an EMBL/GenBank/DDBJ whole genome shotgun (WGS) entry which is preliminary data.</text>
</comment>
<dbReference type="Proteomes" id="UP000824029">
    <property type="component" value="Unassembled WGS sequence"/>
</dbReference>
<organism evidence="3 4">
    <name type="scientific">Candidatus Olsenella stercoravium</name>
    <dbReference type="NCBI Taxonomy" id="2838713"/>
    <lineage>
        <taxon>Bacteria</taxon>
        <taxon>Bacillati</taxon>
        <taxon>Actinomycetota</taxon>
        <taxon>Coriobacteriia</taxon>
        <taxon>Coriobacteriales</taxon>
        <taxon>Atopobiaceae</taxon>
        <taxon>Olsenella</taxon>
    </lineage>
</organism>
<protein>
    <recommendedName>
        <fullName evidence="5">Tetratricopeptide repeat protein</fullName>
    </recommendedName>
</protein>
<evidence type="ECO:0000256" key="1">
    <source>
        <dbReference type="SAM" id="MobiDB-lite"/>
    </source>
</evidence>
<feature type="transmembrane region" description="Helical" evidence="2">
    <location>
        <begin position="12"/>
        <end position="35"/>
    </location>
</feature>
<feature type="transmembrane region" description="Helical" evidence="2">
    <location>
        <begin position="55"/>
        <end position="75"/>
    </location>
</feature>
<dbReference type="Gene3D" id="1.25.40.10">
    <property type="entry name" value="Tetratricopeptide repeat domain"/>
    <property type="match status" value="1"/>
</dbReference>
<keyword evidence="2" id="KW-0812">Transmembrane</keyword>
<dbReference type="EMBL" id="DXBZ01000100">
    <property type="protein sequence ID" value="HIZ18528.1"/>
    <property type="molecule type" value="Genomic_DNA"/>
</dbReference>
<accession>A0A9D2DK78</accession>
<dbReference type="SUPFAM" id="SSF48452">
    <property type="entry name" value="TPR-like"/>
    <property type="match status" value="1"/>
</dbReference>
<evidence type="ECO:0000313" key="3">
    <source>
        <dbReference type="EMBL" id="HIZ18528.1"/>
    </source>
</evidence>
<reference evidence="3" key="2">
    <citation type="submission" date="2021-04" db="EMBL/GenBank/DDBJ databases">
        <authorList>
            <person name="Gilroy R."/>
        </authorList>
    </citation>
    <scope>NUCLEOTIDE SEQUENCE</scope>
    <source>
        <strain evidence="3">ChiHecolR3B27-1887</strain>
    </source>
</reference>
<feature type="compositionally biased region" description="Pro residues" evidence="1">
    <location>
        <begin position="100"/>
        <end position="124"/>
    </location>
</feature>
<dbReference type="AlphaFoldDB" id="A0A9D2DK78"/>